<dbReference type="PRINTS" id="PR00109">
    <property type="entry name" value="TYRKINASE"/>
</dbReference>
<dbReference type="InterPro" id="IPR001245">
    <property type="entry name" value="Ser-Thr/Tyr_kinase_cat_dom"/>
</dbReference>
<dbReference type="KEGG" id="cmos:111457468"/>
<name>A0A6J1GTN0_CUCMO</name>
<proteinExistence type="predicted"/>
<reference evidence="3" key="1">
    <citation type="submission" date="2025-08" db="UniProtKB">
        <authorList>
            <consortium name="RefSeq"/>
        </authorList>
    </citation>
    <scope>IDENTIFICATION</scope>
    <source>
        <tissue evidence="3">Young leaves</tissue>
    </source>
</reference>
<evidence type="ECO:0000259" key="1">
    <source>
        <dbReference type="PROSITE" id="PS50011"/>
    </source>
</evidence>
<dbReference type="AlphaFoldDB" id="A0A6J1GTN0"/>
<dbReference type="InterPro" id="IPR051681">
    <property type="entry name" value="Ser/Thr_Kinases-Pseudokinases"/>
</dbReference>
<dbReference type="Proteomes" id="UP000504609">
    <property type="component" value="Unplaced"/>
</dbReference>
<evidence type="ECO:0000313" key="3">
    <source>
        <dbReference type="RefSeq" id="XP_022955442.1"/>
    </source>
</evidence>
<dbReference type="GO" id="GO:0004674">
    <property type="term" value="F:protein serine/threonine kinase activity"/>
    <property type="evidence" value="ECO:0007669"/>
    <property type="project" value="TreeGrafter"/>
</dbReference>
<dbReference type="PANTHER" id="PTHR44329:SF271">
    <property type="entry name" value="ATMRK1"/>
    <property type="match status" value="1"/>
</dbReference>
<keyword evidence="2" id="KW-1185">Reference proteome</keyword>
<dbReference type="SMART" id="SM00220">
    <property type="entry name" value="S_TKc"/>
    <property type="match status" value="1"/>
</dbReference>
<accession>A0A6J1GTN0</accession>
<feature type="domain" description="Protein kinase" evidence="1">
    <location>
        <begin position="1"/>
        <end position="275"/>
    </location>
</feature>
<dbReference type="PANTHER" id="PTHR44329">
    <property type="entry name" value="SERINE/THREONINE-PROTEIN KINASE TNNI3K-RELATED"/>
    <property type="match status" value="1"/>
</dbReference>
<protein>
    <submittedName>
        <fullName evidence="3">Serine/threonine-protein kinase STY46-like</fullName>
    </submittedName>
</protein>
<dbReference type="InterPro" id="IPR000719">
    <property type="entry name" value="Prot_kinase_dom"/>
</dbReference>
<dbReference type="SUPFAM" id="SSF56112">
    <property type="entry name" value="Protein kinase-like (PK-like)"/>
    <property type="match status" value="1"/>
</dbReference>
<evidence type="ECO:0000313" key="2">
    <source>
        <dbReference type="Proteomes" id="UP000504609"/>
    </source>
</evidence>
<dbReference type="RefSeq" id="XP_022955442.1">
    <property type="nucleotide sequence ID" value="XM_023099674.1"/>
</dbReference>
<gene>
    <name evidence="3" type="primary">LOC111457468</name>
</gene>
<dbReference type="GO" id="GO:0005524">
    <property type="term" value="F:ATP binding"/>
    <property type="evidence" value="ECO:0007669"/>
    <property type="project" value="InterPro"/>
</dbReference>
<dbReference type="PROSITE" id="PS50011">
    <property type="entry name" value="PROTEIN_KINASE_DOM"/>
    <property type="match status" value="1"/>
</dbReference>
<organism evidence="2 3">
    <name type="scientific">Cucurbita moschata</name>
    <name type="common">Winter crookneck squash</name>
    <name type="synonym">Cucurbita pepo var. moschata</name>
    <dbReference type="NCBI Taxonomy" id="3662"/>
    <lineage>
        <taxon>Eukaryota</taxon>
        <taxon>Viridiplantae</taxon>
        <taxon>Streptophyta</taxon>
        <taxon>Embryophyta</taxon>
        <taxon>Tracheophyta</taxon>
        <taxon>Spermatophyta</taxon>
        <taxon>Magnoliopsida</taxon>
        <taxon>eudicotyledons</taxon>
        <taxon>Gunneridae</taxon>
        <taxon>Pentapetalae</taxon>
        <taxon>rosids</taxon>
        <taxon>fabids</taxon>
        <taxon>Cucurbitales</taxon>
        <taxon>Cucurbitaceae</taxon>
        <taxon>Cucurbiteae</taxon>
        <taxon>Cucurbita</taxon>
    </lineage>
</organism>
<dbReference type="GeneID" id="111457468"/>
<sequence length="304" mass="33938">MTTKLSQVNILFAFDFASAAYIPIVKILEWGDDPVLRESFRQKVDAWHKLHHPNVTKFVGASTKAISLQIPSKSKVSSMNHQNSISPTDCCVVVEYLPGGTLKELLMKHNKKKLPFKDAIHLALDLSRGLSYLHSNNIVHQDVKPENMLIDAHRSLKIADIGVARVKARNPNDMTGELTSTVEYIAPEVIEGKPYNKRCDVYSFGICLWKIYSCDIPYPDLSSADISSGVVHQNLRPDIPECCPNSLAKVMRKCWDRNPSKRPEMHKVVEMLEAIEKSKGEGMVSPNKVSCSFCFSPFGTPSGP</sequence>
<dbReference type="InterPro" id="IPR008271">
    <property type="entry name" value="Ser/Thr_kinase_AS"/>
</dbReference>
<dbReference type="Gene3D" id="1.10.510.10">
    <property type="entry name" value="Transferase(Phosphotransferase) domain 1"/>
    <property type="match status" value="1"/>
</dbReference>
<dbReference type="PROSITE" id="PS00108">
    <property type="entry name" value="PROTEIN_KINASE_ST"/>
    <property type="match status" value="1"/>
</dbReference>
<dbReference type="Pfam" id="PF07714">
    <property type="entry name" value="PK_Tyr_Ser-Thr"/>
    <property type="match status" value="1"/>
</dbReference>
<dbReference type="CDD" id="cd13999">
    <property type="entry name" value="STKc_MAP3K-like"/>
    <property type="match status" value="1"/>
</dbReference>
<dbReference type="GO" id="GO:0005886">
    <property type="term" value="C:plasma membrane"/>
    <property type="evidence" value="ECO:0007669"/>
    <property type="project" value="TreeGrafter"/>
</dbReference>
<dbReference type="InterPro" id="IPR011009">
    <property type="entry name" value="Kinase-like_dom_sf"/>
</dbReference>